<proteinExistence type="predicted"/>
<feature type="domain" description="ANTAR" evidence="1">
    <location>
        <begin position="133"/>
        <end position="194"/>
    </location>
</feature>
<protein>
    <submittedName>
        <fullName evidence="2">ANTAR domain-containing protein</fullName>
    </submittedName>
</protein>
<sequence length="199" mass="22334">MSERISVKDEDLLRRLRRMRVLVIHPDDEERTLFLAHVKRIGCQVEGAWPAPETLPSYVDVVLFLVNPSRDNKTPGWMTTCDAVARIGIIAFETPEILSELHSLNVHGVISKPIRIFGILAALTTAVSLASHEARLKQRIKSLDETLKSRRKIERAVEILAATRNISEEEAYRRLREKAMNSNTTIGSVAEAIIASSDI</sequence>
<dbReference type="Gene3D" id="1.10.10.10">
    <property type="entry name" value="Winged helix-like DNA-binding domain superfamily/Winged helix DNA-binding domain"/>
    <property type="match status" value="1"/>
</dbReference>
<dbReference type="InterPro" id="IPR005561">
    <property type="entry name" value="ANTAR"/>
</dbReference>
<dbReference type="InterPro" id="IPR011006">
    <property type="entry name" value="CheY-like_superfamily"/>
</dbReference>
<name>A0ABS5FFX5_9BRAD</name>
<dbReference type="SMART" id="SM01012">
    <property type="entry name" value="ANTAR"/>
    <property type="match status" value="1"/>
</dbReference>
<evidence type="ECO:0000313" key="3">
    <source>
        <dbReference type="Proteomes" id="UP001315278"/>
    </source>
</evidence>
<evidence type="ECO:0000259" key="1">
    <source>
        <dbReference type="PROSITE" id="PS50921"/>
    </source>
</evidence>
<accession>A0ABS5FFX5</accession>
<comment type="caution">
    <text evidence="2">The sequence shown here is derived from an EMBL/GenBank/DDBJ whole genome shotgun (WGS) entry which is preliminary data.</text>
</comment>
<dbReference type="RefSeq" id="WP_212394386.1">
    <property type="nucleotide sequence ID" value="NZ_JAFCJH010000008.1"/>
</dbReference>
<dbReference type="InterPro" id="IPR049021">
    <property type="entry name" value="AmiR_N"/>
</dbReference>
<organism evidence="2 3">
    <name type="scientific">Bradyrhizobium jicamae</name>
    <dbReference type="NCBI Taxonomy" id="280332"/>
    <lineage>
        <taxon>Bacteria</taxon>
        <taxon>Pseudomonadati</taxon>
        <taxon>Pseudomonadota</taxon>
        <taxon>Alphaproteobacteria</taxon>
        <taxon>Hyphomicrobiales</taxon>
        <taxon>Nitrobacteraceae</taxon>
        <taxon>Bradyrhizobium</taxon>
    </lineage>
</organism>
<keyword evidence="3" id="KW-1185">Reference proteome</keyword>
<dbReference type="InterPro" id="IPR008327">
    <property type="entry name" value="Sig_transdc_resp-reg_antiterm"/>
</dbReference>
<dbReference type="Pfam" id="PF21332">
    <property type="entry name" value="AmiR_N"/>
    <property type="match status" value="1"/>
</dbReference>
<reference evidence="3" key="1">
    <citation type="journal article" date="2021" name="ISME J.">
        <title>Evolutionary origin and ecological implication of a unique nif island in free-living Bradyrhizobium lineages.</title>
        <authorList>
            <person name="Tao J."/>
        </authorList>
    </citation>
    <scope>NUCLEOTIDE SEQUENCE [LARGE SCALE GENOMIC DNA]</scope>
    <source>
        <strain evidence="3">SZCCT0434</strain>
    </source>
</reference>
<dbReference type="Pfam" id="PF03861">
    <property type="entry name" value="ANTAR"/>
    <property type="match status" value="1"/>
</dbReference>
<dbReference type="PIRSF" id="PIRSF036382">
    <property type="entry name" value="RR_antiterm"/>
    <property type="match status" value="1"/>
</dbReference>
<dbReference type="EMBL" id="JAFCJH010000008">
    <property type="protein sequence ID" value="MBR0795686.1"/>
    <property type="molecule type" value="Genomic_DNA"/>
</dbReference>
<dbReference type="SUPFAM" id="SSF52172">
    <property type="entry name" value="CheY-like"/>
    <property type="match status" value="1"/>
</dbReference>
<dbReference type="Gene3D" id="3.40.50.2300">
    <property type="match status" value="1"/>
</dbReference>
<gene>
    <name evidence="2" type="ORF">JQ615_09830</name>
</gene>
<dbReference type="InterPro" id="IPR036388">
    <property type="entry name" value="WH-like_DNA-bd_sf"/>
</dbReference>
<dbReference type="Proteomes" id="UP001315278">
    <property type="component" value="Unassembled WGS sequence"/>
</dbReference>
<evidence type="ECO:0000313" key="2">
    <source>
        <dbReference type="EMBL" id="MBR0795686.1"/>
    </source>
</evidence>
<dbReference type="PROSITE" id="PS50921">
    <property type="entry name" value="ANTAR"/>
    <property type="match status" value="1"/>
</dbReference>